<organism evidence="1 2">
    <name type="scientific">Algimonas arctica</name>
    <dbReference type="NCBI Taxonomy" id="1479486"/>
    <lineage>
        <taxon>Bacteria</taxon>
        <taxon>Pseudomonadati</taxon>
        <taxon>Pseudomonadota</taxon>
        <taxon>Alphaproteobacteria</taxon>
        <taxon>Maricaulales</taxon>
        <taxon>Robiginitomaculaceae</taxon>
        <taxon>Algimonas</taxon>
    </lineage>
</organism>
<evidence type="ECO:0000313" key="2">
    <source>
        <dbReference type="Proteomes" id="UP000634004"/>
    </source>
</evidence>
<dbReference type="AlphaFoldDB" id="A0A8J3CM77"/>
<proteinExistence type="predicted"/>
<dbReference type="Proteomes" id="UP000634004">
    <property type="component" value="Unassembled WGS sequence"/>
</dbReference>
<name>A0A8J3CM77_9PROT</name>
<evidence type="ECO:0000313" key="1">
    <source>
        <dbReference type="EMBL" id="GHA85102.1"/>
    </source>
</evidence>
<gene>
    <name evidence="1" type="ORF">GCM10009069_05270</name>
</gene>
<dbReference type="RefSeq" id="WP_189495147.1">
    <property type="nucleotide sequence ID" value="NZ_BMZH01000002.1"/>
</dbReference>
<protein>
    <submittedName>
        <fullName evidence="1">Uncharacterized protein</fullName>
    </submittedName>
</protein>
<comment type="caution">
    <text evidence="1">The sequence shown here is derived from an EMBL/GenBank/DDBJ whole genome shotgun (WGS) entry which is preliminary data.</text>
</comment>
<reference evidence="1" key="2">
    <citation type="submission" date="2020-09" db="EMBL/GenBank/DDBJ databases">
        <authorList>
            <person name="Sun Q."/>
            <person name="Kim S."/>
        </authorList>
    </citation>
    <scope>NUCLEOTIDE SEQUENCE</scope>
    <source>
        <strain evidence="1">KCTC 32513</strain>
    </source>
</reference>
<dbReference type="EMBL" id="BMZH01000002">
    <property type="protein sequence ID" value="GHA85102.1"/>
    <property type="molecule type" value="Genomic_DNA"/>
</dbReference>
<reference evidence="1" key="1">
    <citation type="journal article" date="2014" name="Int. J. Syst. Evol. Microbiol.">
        <title>Complete genome sequence of Corynebacterium casei LMG S-19264T (=DSM 44701T), isolated from a smear-ripened cheese.</title>
        <authorList>
            <consortium name="US DOE Joint Genome Institute (JGI-PGF)"/>
            <person name="Walter F."/>
            <person name="Albersmeier A."/>
            <person name="Kalinowski J."/>
            <person name="Ruckert C."/>
        </authorList>
    </citation>
    <scope>NUCLEOTIDE SEQUENCE</scope>
    <source>
        <strain evidence="1">KCTC 32513</strain>
    </source>
</reference>
<keyword evidence="2" id="KW-1185">Reference proteome</keyword>
<accession>A0A8J3CM77</accession>
<sequence>MMKEALSLGSRSPSVLYQSFRLRKLKRFGIKSFVPPFCSGQKVLIVGAGPSATRERIDEIRENEDIVVSLNSAWKNIPDADVQSTEFNYHDRNTYYTQINSLLARPKKPLVFKPHSLLRLEDAAVLKVASLSEPLGSNNAVSYVHHFNIPGNKLLKLQRHLVNRDRTAIQWKGSLSLWIDICWLNGVHEVSLIGTDLGSENMKGDFVPHPTNSKNAATPSLVTMIEQLRRTGYLEGMKFTHHHYNDELRKVLSNEY</sequence>